<dbReference type="OrthoDB" id="4182763at2"/>
<dbReference type="RefSeq" id="WP_127831175.1">
    <property type="nucleotide sequence ID" value="NZ_RZYA01000016.1"/>
</dbReference>
<comment type="caution">
    <text evidence="2">The sequence shown here is derived from an EMBL/GenBank/DDBJ whole genome shotgun (WGS) entry which is preliminary data.</text>
</comment>
<organism evidence="2 3">
    <name type="scientific">Streptomyces antnestii</name>
    <dbReference type="NCBI Taxonomy" id="2494256"/>
    <lineage>
        <taxon>Bacteria</taxon>
        <taxon>Bacillati</taxon>
        <taxon>Actinomycetota</taxon>
        <taxon>Actinomycetes</taxon>
        <taxon>Kitasatosporales</taxon>
        <taxon>Streptomycetaceae</taxon>
        <taxon>Streptomyces</taxon>
    </lineage>
</organism>
<dbReference type="Gene3D" id="3.30.450.30">
    <property type="entry name" value="Dynein light chain 2a, cytoplasmic"/>
    <property type="match status" value="1"/>
</dbReference>
<feature type="domain" description="Roadblock/LAMTOR2" evidence="1">
    <location>
        <begin position="11"/>
        <end position="101"/>
    </location>
</feature>
<keyword evidence="3" id="KW-1185">Reference proteome</keyword>
<reference evidence="2 3" key="1">
    <citation type="submission" date="2019-01" db="EMBL/GenBank/DDBJ databases">
        <title>Genome sequences of Streptomyces and Rhizobium isolates collected from root and soil.</title>
        <authorList>
            <person name="Chhettri S."/>
            <person name="Sevigny J.L."/>
            <person name="Sen A."/>
            <person name="Ennis N."/>
            <person name="Tisa L."/>
        </authorList>
    </citation>
    <scope>NUCLEOTIDE SEQUENCE [LARGE SCALE GENOMIC DNA]</scope>
    <source>
        <strain evidence="2 3">San01</strain>
    </source>
</reference>
<dbReference type="AlphaFoldDB" id="A0A3S2WDM7"/>
<protein>
    <submittedName>
        <fullName evidence="2">Roadblock/LC7 domain-containing protein</fullName>
    </submittedName>
</protein>
<dbReference type="SUPFAM" id="SSF103196">
    <property type="entry name" value="Roadblock/LC7 domain"/>
    <property type="match status" value="1"/>
</dbReference>
<dbReference type="Proteomes" id="UP000283128">
    <property type="component" value="Unassembled WGS sequence"/>
</dbReference>
<evidence type="ECO:0000313" key="3">
    <source>
        <dbReference type="Proteomes" id="UP000283128"/>
    </source>
</evidence>
<accession>A0A3S2WDM7</accession>
<dbReference type="PANTHER" id="PTHR36222:SF1">
    <property type="entry name" value="SERINE PROTEASE INHIBITOR RV3364C"/>
    <property type="match status" value="1"/>
</dbReference>
<sequence length="141" mass="14297">MTQPSFDQDLDWLLADLAARVPAVTGAVLASSDGVMRHSHGLGFDDADRLSAITTGMCSLGGGLGTIQRSFGGVEQVIVQGDGGYLFVSRAGVNGVLGVLTDKSADVGVVGYEIAMLVKSVRGHLGTPARTAPGPSGALVD</sequence>
<dbReference type="InterPro" id="IPR053141">
    <property type="entry name" value="Mycobact_SerProt_Inhib_Rv3364c"/>
</dbReference>
<dbReference type="PANTHER" id="PTHR36222">
    <property type="entry name" value="SERINE PROTEASE INHIBITOR RV3364C"/>
    <property type="match status" value="1"/>
</dbReference>
<dbReference type="EMBL" id="RZYA01000016">
    <property type="protein sequence ID" value="RVU19921.1"/>
    <property type="molecule type" value="Genomic_DNA"/>
</dbReference>
<name>A0A3S2WDM7_9ACTN</name>
<dbReference type="SMART" id="SM00960">
    <property type="entry name" value="Robl_LC7"/>
    <property type="match status" value="1"/>
</dbReference>
<dbReference type="InterPro" id="IPR004942">
    <property type="entry name" value="Roadblock/LAMTOR2_dom"/>
</dbReference>
<dbReference type="Pfam" id="PF03259">
    <property type="entry name" value="Robl_LC7"/>
    <property type="match status" value="1"/>
</dbReference>
<evidence type="ECO:0000259" key="1">
    <source>
        <dbReference type="SMART" id="SM00960"/>
    </source>
</evidence>
<proteinExistence type="predicted"/>
<gene>
    <name evidence="2" type="ORF">EOT10_28315</name>
</gene>
<evidence type="ECO:0000313" key="2">
    <source>
        <dbReference type="EMBL" id="RVU19921.1"/>
    </source>
</evidence>